<protein>
    <submittedName>
        <fullName evidence="1">Uncharacterized protein</fullName>
    </submittedName>
</protein>
<dbReference type="EMBL" id="GBRH01205360">
    <property type="protein sequence ID" value="JAD92535.1"/>
    <property type="molecule type" value="Transcribed_RNA"/>
</dbReference>
<proteinExistence type="predicted"/>
<reference evidence="1" key="1">
    <citation type="submission" date="2014-09" db="EMBL/GenBank/DDBJ databases">
        <authorList>
            <person name="Magalhaes I.L.F."/>
            <person name="Oliveira U."/>
            <person name="Santos F.R."/>
            <person name="Vidigal T.H.D.A."/>
            <person name="Brescovit A.D."/>
            <person name="Santos A.J."/>
        </authorList>
    </citation>
    <scope>NUCLEOTIDE SEQUENCE</scope>
    <source>
        <tissue evidence="1">Shoot tissue taken approximately 20 cm above the soil surface</tissue>
    </source>
</reference>
<sequence length="53" mass="5976">MICCSSLLARLAINSYPFVKGCLNLYIFSVHLPSGVGHCRQKHIKDIILLEFL</sequence>
<reference evidence="1" key="2">
    <citation type="journal article" date="2015" name="Data Brief">
        <title>Shoot transcriptome of the giant reed, Arundo donax.</title>
        <authorList>
            <person name="Barrero R.A."/>
            <person name="Guerrero F.D."/>
            <person name="Moolhuijzen P."/>
            <person name="Goolsby J.A."/>
            <person name="Tidwell J."/>
            <person name="Bellgard S.E."/>
            <person name="Bellgard M.I."/>
        </authorList>
    </citation>
    <scope>NUCLEOTIDE SEQUENCE</scope>
    <source>
        <tissue evidence="1">Shoot tissue taken approximately 20 cm above the soil surface</tissue>
    </source>
</reference>
<accession>A0A0A9E3Q6</accession>
<evidence type="ECO:0000313" key="1">
    <source>
        <dbReference type="EMBL" id="JAD92535.1"/>
    </source>
</evidence>
<organism evidence="1">
    <name type="scientific">Arundo donax</name>
    <name type="common">Giant reed</name>
    <name type="synonym">Donax arundinaceus</name>
    <dbReference type="NCBI Taxonomy" id="35708"/>
    <lineage>
        <taxon>Eukaryota</taxon>
        <taxon>Viridiplantae</taxon>
        <taxon>Streptophyta</taxon>
        <taxon>Embryophyta</taxon>
        <taxon>Tracheophyta</taxon>
        <taxon>Spermatophyta</taxon>
        <taxon>Magnoliopsida</taxon>
        <taxon>Liliopsida</taxon>
        <taxon>Poales</taxon>
        <taxon>Poaceae</taxon>
        <taxon>PACMAD clade</taxon>
        <taxon>Arundinoideae</taxon>
        <taxon>Arundineae</taxon>
        <taxon>Arundo</taxon>
    </lineage>
</organism>
<dbReference type="AlphaFoldDB" id="A0A0A9E3Q6"/>
<name>A0A0A9E3Q6_ARUDO</name>